<dbReference type="AlphaFoldDB" id="A0A0A9FQY3"/>
<evidence type="ECO:0000313" key="1">
    <source>
        <dbReference type="EMBL" id="JAE14697.1"/>
    </source>
</evidence>
<reference evidence="1" key="1">
    <citation type="submission" date="2014-09" db="EMBL/GenBank/DDBJ databases">
        <authorList>
            <person name="Magalhaes I.L.F."/>
            <person name="Oliveira U."/>
            <person name="Santos F.R."/>
            <person name="Vidigal T.H.D.A."/>
            <person name="Brescovit A.D."/>
            <person name="Santos A.J."/>
        </authorList>
    </citation>
    <scope>NUCLEOTIDE SEQUENCE</scope>
    <source>
        <tissue evidence="1">Shoot tissue taken approximately 20 cm above the soil surface</tissue>
    </source>
</reference>
<dbReference type="EMBL" id="GBRH01183199">
    <property type="protein sequence ID" value="JAE14697.1"/>
    <property type="molecule type" value="Transcribed_RNA"/>
</dbReference>
<organism evidence="1">
    <name type="scientific">Arundo donax</name>
    <name type="common">Giant reed</name>
    <name type="synonym">Donax arundinaceus</name>
    <dbReference type="NCBI Taxonomy" id="35708"/>
    <lineage>
        <taxon>Eukaryota</taxon>
        <taxon>Viridiplantae</taxon>
        <taxon>Streptophyta</taxon>
        <taxon>Embryophyta</taxon>
        <taxon>Tracheophyta</taxon>
        <taxon>Spermatophyta</taxon>
        <taxon>Magnoliopsida</taxon>
        <taxon>Liliopsida</taxon>
        <taxon>Poales</taxon>
        <taxon>Poaceae</taxon>
        <taxon>PACMAD clade</taxon>
        <taxon>Arundinoideae</taxon>
        <taxon>Arundineae</taxon>
        <taxon>Arundo</taxon>
    </lineage>
</organism>
<protein>
    <submittedName>
        <fullName evidence="1">Uncharacterized protein</fullName>
    </submittedName>
</protein>
<accession>A0A0A9FQY3</accession>
<proteinExistence type="predicted"/>
<reference evidence="1" key="2">
    <citation type="journal article" date="2015" name="Data Brief">
        <title>Shoot transcriptome of the giant reed, Arundo donax.</title>
        <authorList>
            <person name="Barrero R.A."/>
            <person name="Guerrero F.D."/>
            <person name="Moolhuijzen P."/>
            <person name="Goolsby J.A."/>
            <person name="Tidwell J."/>
            <person name="Bellgard S.E."/>
            <person name="Bellgard M.I."/>
        </authorList>
    </citation>
    <scope>NUCLEOTIDE SEQUENCE</scope>
    <source>
        <tissue evidence="1">Shoot tissue taken approximately 20 cm above the soil surface</tissue>
    </source>
</reference>
<sequence length="22" mass="2669">MCELYISILFYHRMQILVLVPS</sequence>
<name>A0A0A9FQY3_ARUDO</name>